<dbReference type="EMBL" id="LAZR01026564">
    <property type="protein sequence ID" value="KKL68334.1"/>
    <property type="molecule type" value="Genomic_DNA"/>
</dbReference>
<accession>A0A0F9E2W7</accession>
<organism evidence="1">
    <name type="scientific">marine sediment metagenome</name>
    <dbReference type="NCBI Taxonomy" id="412755"/>
    <lineage>
        <taxon>unclassified sequences</taxon>
        <taxon>metagenomes</taxon>
        <taxon>ecological metagenomes</taxon>
    </lineage>
</organism>
<dbReference type="Gene3D" id="3.90.25.10">
    <property type="entry name" value="UDP-galactose 4-epimerase, domain 1"/>
    <property type="match status" value="1"/>
</dbReference>
<name>A0A0F9E2W7_9ZZZZ</name>
<evidence type="ECO:0000313" key="1">
    <source>
        <dbReference type="EMBL" id="KKL68334.1"/>
    </source>
</evidence>
<gene>
    <name evidence="1" type="ORF">LCGC14_2126050</name>
</gene>
<dbReference type="AlphaFoldDB" id="A0A0F9E2W7"/>
<proteinExistence type="predicted"/>
<sequence>MDNTRAETEFDWRPNISIEEGIESMIKKYS</sequence>
<evidence type="ECO:0008006" key="2">
    <source>
        <dbReference type="Google" id="ProtNLM"/>
    </source>
</evidence>
<comment type="caution">
    <text evidence="1">The sequence shown here is derived from an EMBL/GenBank/DDBJ whole genome shotgun (WGS) entry which is preliminary data.</text>
</comment>
<reference evidence="1" key="1">
    <citation type="journal article" date="2015" name="Nature">
        <title>Complex archaea that bridge the gap between prokaryotes and eukaryotes.</title>
        <authorList>
            <person name="Spang A."/>
            <person name="Saw J.H."/>
            <person name="Jorgensen S.L."/>
            <person name="Zaremba-Niedzwiedzka K."/>
            <person name="Martijn J."/>
            <person name="Lind A.E."/>
            <person name="van Eijk R."/>
            <person name="Schleper C."/>
            <person name="Guy L."/>
            <person name="Ettema T.J."/>
        </authorList>
    </citation>
    <scope>NUCLEOTIDE SEQUENCE</scope>
</reference>
<feature type="non-terminal residue" evidence="1">
    <location>
        <position position="1"/>
    </location>
</feature>
<protein>
    <recommendedName>
        <fullName evidence="2">NAD(P)-binding domain-containing protein</fullName>
    </recommendedName>
</protein>